<protein>
    <submittedName>
        <fullName evidence="1">Uncharacterized protein</fullName>
    </submittedName>
</protein>
<proteinExistence type="predicted"/>
<evidence type="ECO:0000313" key="1">
    <source>
        <dbReference type="EMBL" id="TWH93644.1"/>
    </source>
</evidence>
<dbReference type="RefSeq" id="WP_021245977.1">
    <property type="nucleotide sequence ID" value="NZ_JACIIY010000004.1"/>
</dbReference>
<organism evidence="1 2">
    <name type="scientific">Sphingobium wenxiniae (strain DSM 21828 / CGMCC 1.7748 / JZ-1)</name>
    <dbReference type="NCBI Taxonomy" id="595605"/>
    <lineage>
        <taxon>Bacteria</taxon>
        <taxon>Pseudomonadati</taxon>
        <taxon>Pseudomonadota</taxon>
        <taxon>Alphaproteobacteria</taxon>
        <taxon>Sphingomonadales</taxon>
        <taxon>Sphingomonadaceae</taxon>
        <taxon>Sphingobium</taxon>
    </lineage>
</organism>
<dbReference type="Proteomes" id="UP000316624">
    <property type="component" value="Unassembled WGS sequence"/>
</dbReference>
<name>A0A562KE90_SPHWJ</name>
<evidence type="ECO:0000313" key="2">
    <source>
        <dbReference type="Proteomes" id="UP000316624"/>
    </source>
</evidence>
<dbReference type="AlphaFoldDB" id="A0A562KE90"/>
<sequence length="71" mass="8039">MEDNRNSELAEMTARIKRWIDDPAMLDGASVNALWEAVQQLVEKGRIDELLENPDADDDFIVEEATPHRSG</sequence>
<comment type="caution">
    <text evidence="1">The sequence shown here is derived from an EMBL/GenBank/DDBJ whole genome shotgun (WGS) entry which is preliminary data.</text>
</comment>
<keyword evidence="2" id="KW-1185">Reference proteome</keyword>
<reference evidence="1 2" key="1">
    <citation type="journal article" date="2015" name="Stand. Genomic Sci.">
        <title>Genomic Encyclopedia of Bacterial and Archaeal Type Strains, Phase III: the genomes of soil and plant-associated and newly described type strains.</title>
        <authorList>
            <person name="Whitman W.B."/>
            <person name="Woyke T."/>
            <person name="Klenk H.P."/>
            <person name="Zhou Y."/>
            <person name="Lilburn T.G."/>
            <person name="Beck B.J."/>
            <person name="De Vos P."/>
            <person name="Vandamme P."/>
            <person name="Eisen J.A."/>
            <person name="Garrity G."/>
            <person name="Hugenholtz P."/>
            <person name="Kyrpides N.C."/>
        </authorList>
    </citation>
    <scope>NUCLEOTIDE SEQUENCE [LARGE SCALE GENOMIC DNA]</scope>
    <source>
        <strain evidence="1 2">CGMCC 1.7748</strain>
    </source>
</reference>
<dbReference type="EMBL" id="VLKK01000006">
    <property type="protein sequence ID" value="TWH93644.1"/>
    <property type="molecule type" value="Genomic_DNA"/>
</dbReference>
<accession>A0A562KE90</accession>
<gene>
    <name evidence="1" type="ORF">IQ35_01853</name>
</gene>